<dbReference type="GO" id="GO:0047617">
    <property type="term" value="F:fatty acyl-CoA hydrolase activity"/>
    <property type="evidence" value="ECO:0007669"/>
    <property type="project" value="TreeGrafter"/>
</dbReference>
<keyword evidence="2" id="KW-0378">Hydrolase</keyword>
<evidence type="ECO:0000313" key="3">
    <source>
        <dbReference type="EMBL" id="AUH63479.1"/>
    </source>
</evidence>
<dbReference type="KEGG" id="pzh:CX676_04270"/>
<dbReference type="AlphaFoldDB" id="A0A2H5EW13"/>
<protein>
    <submittedName>
        <fullName evidence="3">Thioesterase</fullName>
    </submittedName>
</protein>
<sequence length="149" mass="16976">MTNRPVPRQRRDYAAFEVIQTRWNDNDQYGHVYNVAYLELFDSAMNNWMLPRGMLRPDGGEPLAVVVENGCAYFRQIAYPDPVTIGLRLAQMGSSSLVLELGLFRADEDEESAQARFVLVCVDGESRRPVPFPEHQRQVLSSLRVDTAE</sequence>
<dbReference type="Pfam" id="PF13279">
    <property type="entry name" value="4HBT_2"/>
    <property type="match status" value="1"/>
</dbReference>
<evidence type="ECO:0000256" key="1">
    <source>
        <dbReference type="ARBA" id="ARBA00005953"/>
    </source>
</evidence>
<gene>
    <name evidence="3" type="ORF">CX676_04270</name>
</gene>
<name>A0A2H5EW13_9RHOB</name>
<evidence type="ECO:0000313" key="4">
    <source>
        <dbReference type="Proteomes" id="UP000234530"/>
    </source>
</evidence>
<accession>A0A2H5EW13</accession>
<keyword evidence="4" id="KW-1185">Reference proteome</keyword>
<organism evidence="3 4">
    <name type="scientific">Paracoccus zhejiangensis</name>
    <dbReference type="NCBI Taxonomy" id="1077935"/>
    <lineage>
        <taxon>Bacteria</taxon>
        <taxon>Pseudomonadati</taxon>
        <taxon>Pseudomonadota</taxon>
        <taxon>Alphaproteobacteria</taxon>
        <taxon>Rhodobacterales</taxon>
        <taxon>Paracoccaceae</taxon>
        <taxon>Paracoccus</taxon>
    </lineage>
</organism>
<dbReference type="RefSeq" id="WP_101751521.1">
    <property type="nucleotide sequence ID" value="NZ_CP025430.1"/>
</dbReference>
<comment type="similarity">
    <text evidence="1">Belongs to the 4-hydroxybenzoyl-CoA thioesterase family.</text>
</comment>
<dbReference type="PANTHER" id="PTHR31793">
    <property type="entry name" value="4-HYDROXYBENZOYL-COA THIOESTERASE FAMILY MEMBER"/>
    <property type="match status" value="1"/>
</dbReference>
<dbReference type="SUPFAM" id="SSF54637">
    <property type="entry name" value="Thioesterase/thiol ester dehydrase-isomerase"/>
    <property type="match status" value="1"/>
</dbReference>
<dbReference type="InterPro" id="IPR050563">
    <property type="entry name" value="4-hydroxybenzoyl-CoA_TE"/>
</dbReference>
<proteinExistence type="inferred from homology"/>
<reference evidence="3 4" key="1">
    <citation type="journal article" date="2013" name="Antonie Van Leeuwenhoek">
        <title>Paracoccus zhejiangensis sp. nov., isolated from activated sludge in wastewater-treatment system.</title>
        <authorList>
            <person name="Wu Z.G."/>
            <person name="Zhang D.F."/>
            <person name="Liu Y.L."/>
            <person name="Wang F."/>
            <person name="Jiang X."/>
            <person name="Li C."/>
            <person name="Li S.P."/>
            <person name="Hong Q."/>
            <person name="Li W.J."/>
        </authorList>
    </citation>
    <scope>NUCLEOTIDE SEQUENCE [LARGE SCALE GENOMIC DNA]</scope>
    <source>
        <strain evidence="3 4">J6</strain>
    </source>
</reference>
<dbReference type="PANTHER" id="PTHR31793:SF27">
    <property type="entry name" value="NOVEL THIOESTERASE SUPERFAMILY DOMAIN AND SAPOSIN A-TYPE DOMAIN CONTAINING PROTEIN (0610012H03RIK)"/>
    <property type="match status" value="1"/>
</dbReference>
<dbReference type="EMBL" id="CP025430">
    <property type="protein sequence ID" value="AUH63479.1"/>
    <property type="molecule type" value="Genomic_DNA"/>
</dbReference>
<dbReference type="CDD" id="cd00586">
    <property type="entry name" value="4HBT"/>
    <property type="match status" value="1"/>
</dbReference>
<dbReference type="Gene3D" id="3.10.129.10">
    <property type="entry name" value="Hotdog Thioesterase"/>
    <property type="match status" value="1"/>
</dbReference>
<dbReference type="InterPro" id="IPR029069">
    <property type="entry name" value="HotDog_dom_sf"/>
</dbReference>
<dbReference type="Proteomes" id="UP000234530">
    <property type="component" value="Chromosome"/>
</dbReference>
<evidence type="ECO:0000256" key="2">
    <source>
        <dbReference type="ARBA" id="ARBA00022801"/>
    </source>
</evidence>
<dbReference type="OrthoDB" id="9799036at2"/>